<dbReference type="InterPro" id="IPR026906">
    <property type="entry name" value="LRR_5"/>
</dbReference>
<comment type="caution">
    <text evidence="1">The sequence shown here is derived from an EMBL/GenBank/DDBJ whole genome shotgun (WGS) entry which is preliminary data.</text>
</comment>
<dbReference type="InterPro" id="IPR053139">
    <property type="entry name" value="Surface_bspA-like"/>
</dbReference>
<dbReference type="SUPFAM" id="SSF52058">
    <property type="entry name" value="L domain-like"/>
    <property type="match status" value="1"/>
</dbReference>
<reference evidence="1" key="1">
    <citation type="submission" date="2020-10" db="EMBL/GenBank/DDBJ databases">
        <authorList>
            <person name="Gilroy R."/>
        </authorList>
    </citation>
    <scope>NUCLEOTIDE SEQUENCE</scope>
    <source>
        <strain evidence="1">35461</strain>
    </source>
</reference>
<sequence length="248" mass="26299">MATGETIAAQIADLNASKAALIAAIAAKGVAVPQGAKLADLAALVSEITTGAQDTCAYDRDTMTSLTIPDGVTKIGTAAFDLCSVLRTLTLPEGLKTIGEIAFSGCHVLQRLKIPGTVTDIGVYAFQSCFGLVELELEEGLKSIPERVFTNCSSLTELVFPEGLRSIGDDAFFGCCSLRRVTIPSTVTSIGLSAFGVSASMSSTVCEFTVPWTMEETKAKKNYPWGHERYIFHCTDGDIKSVLVQAEQ</sequence>
<organism evidence="1 2">
    <name type="scientific">Candidatus Spyradenecus faecavium</name>
    <dbReference type="NCBI Taxonomy" id="2840947"/>
    <lineage>
        <taxon>Bacteria</taxon>
        <taxon>Pseudomonadati</taxon>
        <taxon>Lentisphaerota</taxon>
        <taxon>Lentisphaeria</taxon>
        <taxon>Lentisphaerales</taxon>
        <taxon>Lentisphaeraceae</taxon>
        <taxon>Lentisphaeraceae incertae sedis</taxon>
        <taxon>Candidatus Spyradenecus</taxon>
    </lineage>
</organism>
<dbReference type="Proteomes" id="UP000886845">
    <property type="component" value="Unassembled WGS sequence"/>
</dbReference>
<accession>A0A9D1T2K8</accession>
<gene>
    <name evidence="1" type="ORF">IAC79_05430</name>
</gene>
<dbReference type="Gene3D" id="3.80.10.10">
    <property type="entry name" value="Ribonuclease Inhibitor"/>
    <property type="match status" value="1"/>
</dbReference>
<dbReference type="PANTHER" id="PTHR45661">
    <property type="entry name" value="SURFACE ANTIGEN"/>
    <property type="match status" value="1"/>
</dbReference>
<dbReference type="PANTHER" id="PTHR45661:SF3">
    <property type="entry name" value="IG-LIKE DOMAIN-CONTAINING PROTEIN"/>
    <property type="match status" value="1"/>
</dbReference>
<dbReference type="Pfam" id="PF13306">
    <property type="entry name" value="LRR_5"/>
    <property type="match status" value="1"/>
</dbReference>
<dbReference type="InterPro" id="IPR032675">
    <property type="entry name" value="LRR_dom_sf"/>
</dbReference>
<evidence type="ECO:0000313" key="2">
    <source>
        <dbReference type="Proteomes" id="UP000886845"/>
    </source>
</evidence>
<dbReference type="EMBL" id="DVOR01000174">
    <property type="protein sequence ID" value="HIV09535.1"/>
    <property type="molecule type" value="Genomic_DNA"/>
</dbReference>
<dbReference type="AlphaFoldDB" id="A0A9D1T2K8"/>
<name>A0A9D1T2K8_9BACT</name>
<proteinExistence type="predicted"/>
<evidence type="ECO:0000313" key="1">
    <source>
        <dbReference type="EMBL" id="HIV09535.1"/>
    </source>
</evidence>
<protein>
    <submittedName>
        <fullName evidence="1">Leucine-rich repeat domain-containing protein</fullName>
    </submittedName>
</protein>
<reference evidence="1" key="2">
    <citation type="journal article" date="2021" name="PeerJ">
        <title>Extensive microbial diversity within the chicken gut microbiome revealed by metagenomics and culture.</title>
        <authorList>
            <person name="Gilroy R."/>
            <person name="Ravi A."/>
            <person name="Getino M."/>
            <person name="Pursley I."/>
            <person name="Horton D.L."/>
            <person name="Alikhan N.F."/>
            <person name="Baker D."/>
            <person name="Gharbi K."/>
            <person name="Hall N."/>
            <person name="Watson M."/>
            <person name="Adriaenssens E.M."/>
            <person name="Foster-Nyarko E."/>
            <person name="Jarju S."/>
            <person name="Secka A."/>
            <person name="Antonio M."/>
            <person name="Oren A."/>
            <person name="Chaudhuri R.R."/>
            <person name="La Ragione R."/>
            <person name="Hildebrand F."/>
            <person name="Pallen M.J."/>
        </authorList>
    </citation>
    <scope>NUCLEOTIDE SEQUENCE</scope>
    <source>
        <strain evidence="1">35461</strain>
    </source>
</reference>